<dbReference type="PROSITE" id="PS51257">
    <property type="entry name" value="PROKAR_LIPOPROTEIN"/>
    <property type="match status" value="1"/>
</dbReference>
<protein>
    <recommendedName>
        <fullName evidence="3">SMP-30/Gluconolactonase/LRE-like region domain-containing protein</fullName>
    </recommendedName>
</protein>
<organism evidence="1 2">
    <name type="scientific">Thermaurantimonas aggregans</name>
    <dbReference type="NCBI Taxonomy" id="2173829"/>
    <lineage>
        <taxon>Bacteria</taxon>
        <taxon>Pseudomonadati</taxon>
        <taxon>Bacteroidota</taxon>
        <taxon>Flavobacteriia</taxon>
        <taxon>Flavobacteriales</taxon>
        <taxon>Schleiferiaceae</taxon>
        <taxon>Thermaurantimonas</taxon>
    </lineage>
</organism>
<reference evidence="1 2" key="1">
    <citation type="submission" date="2018-11" db="EMBL/GenBank/DDBJ databases">
        <title>Schleiferia aggregans sp. nov., a moderately thermophilic heterotrophic bacterium isolated from microbial mats at a terrestrial hot spring.</title>
        <authorList>
            <person name="Iino T."/>
            <person name="Ohkuma M."/>
            <person name="Haruta S."/>
        </authorList>
    </citation>
    <scope>NUCLEOTIDE SEQUENCE [LARGE SCALE GENOMIC DNA]</scope>
    <source>
        <strain evidence="1 2">LA</strain>
    </source>
</reference>
<dbReference type="Proteomes" id="UP000286715">
    <property type="component" value="Unassembled WGS sequence"/>
</dbReference>
<proteinExistence type="predicted"/>
<evidence type="ECO:0000313" key="2">
    <source>
        <dbReference type="Proteomes" id="UP000286715"/>
    </source>
</evidence>
<comment type="caution">
    <text evidence="1">The sequence shown here is derived from an EMBL/GenBank/DDBJ whole genome shotgun (WGS) entry which is preliminary data.</text>
</comment>
<gene>
    <name evidence="1" type="ORF">JCM31826_07870</name>
</gene>
<dbReference type="InterPro" id="IPR011044">
    <property type="entry name" value="Quino_amine_DH_bsu"/>
</dbReference>
<dbReference type="SUPFAM" id="SSF50969">
    <property type="entry name" value="YVTN repeat-like/Quinoprotein amine dehydrogenase"/>
    <property type="match status" value="1"/>
</dbReference>
<dbReference type="InterPro" id="IPR015943">
    <property type="entry name" value="WD40/YVTN_repeat-like_dom_sf"/>
</dbReference>
<accession>A0A401XJU4</accession>
<evidence type="ECO:0008006" key="3">
    <source>
        <dbReference type="Google" id="ProtNLM"/>
    </source>
</evidence>
<dbReference type="Pfam" id="PF16819">
    <property type="entry name" value="DUF5074"/>
    <property type="match status" value="1"/>
</dbReference>
<keyword evidence="2" id="KW-1185">Reference proteome</keyword>
<dbReference type="EMBL" id="BHZE01000005">
    <property type="protein sequence ID" value="GCD77305.1"/>
    <property type="molecule type" value="Genomic_DNA"/>
</dbReference>
<dbReference type="Gene3D" id="2.130.10.10">
    <property type="entry name" value="YVTN repeat-like/Quinoprotein amine dehydrogenase"/>
    <property type="match status" value="1"/>
</dbReference>
<dbReference type="InterPro" id="IPR051200">
    <property type="entry name" value="Host-pathogen_enzymatic-act"/>
</dbReference>
<name>A0A401XJU4_9FLAO</name>
<dbReference type="RefSeq" id="WP_124397364.1">
    <property type="nucleotide sequence ID" value="NZ_BHZE01000005.1"/>
</dbReference>
<dbReference type="InterPro" id="IPR031815">
    <property type="entry name" value="DUF5074"/>
</dbReference>
<dbReference type="PANTHER" id="PTHR47197:SF3">
    <property type="entry name" value="DIHYDRO-HEME D1 DEHYDROGENASE"/>
    <property type="match status" value="1"/>
</dbReference>
<dbReference type="AlphaFoldDB" id="A0A401XJU4"/>
<dbReference type="PANTHER" id="PTHR47197">
    <property type="entry name" value="PROTEIN NIRF"/>
    <property type="match status" value="1"/>
</dbReference>
<sequence length="356" mass="38808">MTKNHVVAAAALAIVVAASCKKDDAIQLPEKLYQPGVLVVNEGPFGSGTGTLDFYDPQTKKLESDIYQKVNGVPIGNIFQSAYFDLSYGYLVANNSGAVRVVDANNLKLVGTLEDMASPRYAVRTGTLSVAISDWASGKVFFYQTPSFVKLAEVESGNGPERMYYQPSSNKLYVLNSGGFFTDSTITVINTTNFQVIRKIQVPYNPNAFAVDKDGKLWVICGGKKDFTNPANNTPGALVRINTSTDQVELTLSFPDAGKFPSNLTINRDRDVLYFVDDKYFGGVYRMNITANALPSDPVINRTAYALAIDDIRGDLYLGDAGNFNQAGKMIRYTVPSLTPVDSQQVGVIPGNFTFR</sequence>
<evidence type="ECO:0000313" key="1">
    <source>
        <dbReference type="EMBL" id="GCD77305.1"/>
    </source>
</evidence>
<dbReference type="OrthoDB" id="9773938at2"/>